<dbReference type="AlphaFoldDB" id="A0A2U1FBL7"/>
<feature type="chain" id="PRO_5015420156" description="Small secreted domain DUF320" evidence="2">
    <location>
        <begin position="28"/>
        <end position="107"/>
    </location>
</feature>
<organism evidence="3 4">
    <name type="scientific">Actinomycetospora cinnamomea</name>
    <dbReference type="NCBI Taxonomy" id="663609"/>
    <lineage>
        <taxon>Bacteria</taxon>
        <taxon>Bacillati</taxon>
        <taxon>Actinomycetota</taxon>
        <taxon>Actinomycetes</taxon>
        <taxon>Pseudonocardiales</taxon>
        <taxon>Pseudonocardiaceae</taxon>
        <taxon>Actinomycetospora</taxon>
    </lineage>
</organism>
<feature type="signal peptide" evidence="2">
    <location>
        <begin position="1"/>
        <end position="27"/>
    </location>
</feature>
<evidence type="ECO:0000313" key="4">
    <source>
        <dbReference type="Proteomes" id="UP000245639"/>
    </source>
</evidence>
<dbReference type="Proteomes" id="UP000245639">
    <property type="component" value="Unassembled WGS sequence"/>
</dbReference>
<proteinExistence type="predicted"/>
<dbReference type="EMBL" id="QEKW01000006">
    <property type="protein sequence ID" value="PVZ09519.1"/>
    <property type="molecule type" value="Genomic_DNA"/>
</dbReference>
<keyword evidence="4" id="KW-1185">Reference proteome</keyword>
<evidence type="ECO:0000256" key="2">
    <source>
        <dbReference type="SAM" id="SignalP"/>
    </source>
</evidence>
<evidence type="ECO:0008006" key="5">
    <source>
        <dbReference type="Google" id="ProtNLM"/>
    </source>
</evidence>
<dbReference type="RefSeq" id="WP_116708706.1">
    <property type="nucleotide sequence ID" value="NZ_QEKW01000006.1"/>
</dbReference>
<comment type="caution">
    <text evidence="3">The sequence shown here is derived from an EMBL/GenBank/DDBJ whole genome shotgun (WGS) entry which is preliminary data.</text>
</comment>
<name>A0A2U1FBL7_9PSEU</name>
<accession>A0A2U1FBL7</accession>
<feature type="region of interest" description="Disordered" evidence="1">
    <location>
        <begin position="87"/>
        <end position="107"/>
    </location>
</feature>
<reference evidence="3 4" key="1">
    <citation type="submission" date="2018-04" db="EMBL/GenBank/DDBJ databases">
        <title>Genomic Encyclopedia of Type Strains, Phase IV (KMG-IV): sequencing the most valuable type-strain genomes for metagenomic binning, comparative biology and taxonomic classification.</title>
        <authorList>
            <person name="Goeker M."/>
        </authorList>
    </citation>
    <scope>NUCLEOTIDE SEQUENCE [LARGE SCALE GENOMIC DNA]</scope>
    <source>
        <strain evidence="3 4">DSM 45771</strain>
    </source>
</reference>
<protein>
    <recommendedName>
        <fullName evidence="5">Small secreted domain DUF320</fullName>
    </recommendedName>
</protein>
<keyword evidence="2" id="KW-0732">Signal</keyword>
<sequence>MNLLRRSLTATALIGAGLAATTGAAFAGDGHHDDGRTEQTGLVNVSDTQTIVPVNVCGNNVPVNVLGVQVPVQDVAGNVPILSSVEHGSEQGAGISKSCENEVAADN</sequence>
<evidence type="ECO:0000256" key="1">
    <source>
        <dbReference type="SAM" id="MobiDB-lite"/>
    </source>
</evidence>
<evidence type="ECO:0000313" key="3">
    <source>
        <dbReference type="EMBL" id="PVZ09519.1"/>
    </source>
</evidence>
<gene>
    <name evidence="3" type="ORF">C8D89_106183</name>
</gene>